<comment type="similarity">
    <text evidence="1">Belongs to the sigma-70 factor family. ECF subfamily.</text>
</comment>
<dbReference type="KEGG" id="sti:Sthe_2189"/>
<dbReference type="InterPro" id="IPR036388">
    <property type="entry name" value="WH-like_DNA-bd_sf"/>
</dbReference>
<dbReference type="EMBL" id="CP001823">
    <property type="protein sequence ID" value="ACZ39613.1"/>
    <property type="molecule type" value="Genomic_DNA"/>
</dbReference>
<keyword evidence="4" id="KW-0238">DNA-binding</keyword>
<gene>
    <name evidence="8" type="ordered locus">Sthe_2189</name>
</gene>
<dbReference type="SUPFAM" id="SSF88659">
    <property type="entry name" value="Sigma3 and sigma4 domains of RNA polymerase sigma factors"/>
    <property type="match status" value="1"/>
</dbReference>
<keyword evidence="9" id="KW-1185">Reference proteome</keyword>
<dbReference type="NCBIfam" id="TIGR02937">
    <property type="entry name" value="sigma70-ECF"/>
    <property type="match status" value="1"/>
</dbReference>
<evidence type="ECO:0000256" key="1">
    <source>
        <dbReference type="ARBA" id="ARBA00010641"/>
    </source>
</evidence>
<organism evidence="8 9">
    <name type="scientific">Sphaerobacter thermophilus (strain ATCC 49802 / DSM 20745 / KCCM 41009 / NCIMB 13125 / S 6022)</name>
    <dbReference type="NCBI Taxonomy" id="479434"/>
    <lineage>
        <taxon>Bacteria</taxon>
        <taxon>Pseudomonadati</taxon>
        <taxon>Thermomicrobiota</taxon>
        <taxon>Thermomicrobia</taxon>
        <taxon>Sphaerobacterales</taxon>
        <taxon>Sphaerobacterineae</taxon>
        <taxon>Sphaerobacteraceae</taxon>
        <taxon>Sphaerobacter</taxon>
    </lineage>
</organism>
<dbReference type="InterPro" id="IPR014284">
    <property type="entry name" value="RNA_pol_sigma-70_dom"/>
</dbReference>
<feature type="domain" description="RNA polymerase sigma-70 region 2" evidence="6">
    <location>
        <begin position="30"/>
        <end position="96"/>
    </location>
</feature>
<dbReference type="HOGENOM" id="CLU_047691_3_4_0"/>
<dbReference type="PANTHER" id="PTHR43133">
    <property type="entry name" value="RNA POLYMERASE ECF-TYPE SIGMA FACTO"/>
    <property type="match status" value="1"/>
</dbReference>
<evidence type="ECO:0000313" key="9">
    <source>
        <dbReference type="Proteomes" id="UP000002027"/>
    </source>
</evidence>
<dbReference type="STRING" id="479434.Sthe_2189"/>
<evidence type="ECO:0000256" key="2">
    <source>
        <dbReference type="ARBA" id="ARBA00023015"/>
    </source>
</evidence>
<keyword evidence="3" id="KW-0731">Sigma factor</keyword>
<keyword evidence="2" id="KW-0805">Transcription regulation</keyword>
<dbReference type="RefSeq" id="WP_012872659.1">
    <property type="nucleotide sequence ID" value="NC_013523.1"/>
</dbReference>
<dbReference type="InterPro" id="IPR013249">
    <property type="entry name" value="RNA_pol_sigma70_r4_t2"/>
</dbReference>
<dbReference type="InterPro" id="IPR013324">
    <property type="entry name" value="RNA_pol_sigma_r3/r4-like"/>
</dbReference>
<name>D1C6I8_SPHTD</name>
<proteinExistence type="inferred from homology"/>
<evidence type="ECO:0000259" key="7">
    <source>
        <dbReference type="Pfam" id="PF08281"/>
    </source>
</evidence>
<dbReference type="Pfam" id="PF04542">
    <property type="entry name" value="Sigma70_r2"/>
    <property type="match status" value="1"/>
</dbReference>
<dbReference type="InterPro" id="IPR013325">
    <property type="entry name" value="RNA_pol_sigma_r2"/>
</dbReference>
<dbReference type="Gene3D" id="1.10.1740.10">
    <property type="match status" value="1"/>
</dbReference>
<evidence type="ECO:0000313" key="8">
    <source>
        <dbReference type="EMBL" id="ACZ39613.1"/>
    </source>
</evidence>
<evidence type="ECO:0000256" key="3">
    <source>
        <dbReference type="ARBA" id="ARBA00023082"/>
    </source>
</evidence>
<keyword evidence="5" id="KW-0804">Transcription</keyword>
<reference evidence="9" key="1">
    <citation type="submission" date="2009-11" db="EMBL/GenBank/DDBJ databases">
        <title>The complete chromosome 1 of Sphaerobacter thermophilus DSM 20745.</title>
        <authorList>
            <person name="Lucas S."/>
            <person name="Copeland A."/>
            <person name="Lapidus A."/>
            <person name="Glavina del Rio T."/>
            <person name="Dalin E."/>
            <person name="Tice H."/>
            <person name="Bruce D."/>
            <person name="Goodwin L."/>
            <person name="Pitluck S."/>
            <person name="Kyrpides N."/>
            <person name="Mavromatis K."/>
            <person name="Ivanova N."/>
            <person name="Mikhailova N."/>
            <person name="LaButti K.M."/>
            <person name="Clum A."/>
            <person name="Sun H.I."/>
            <person name="Brettin T."/>
            <person name="Detter J.C."/>
            <person name="Han C."/>
            <person name="Larimer F."/>
            <person name="Land M."/>
            <person name="Hauser L."/>
            <person name="Markowitz V."/>
            <person name="Cheng J.F."/>
            <person name="Hugenholtz P."/>
            <person name="Woyke T."/>
            <person name="Wu D."/>
            <person name="Steenblock K."/>
            <person name="Schneider S."/>
            <person name="Pukall R."/>
            <person name="Goeker M."/>
            <person name="Klenk H.P."/>
            <person name="Eisen J.A."/>
        </authorList>
    </citation>
    <scope>NUCLEOTIDE SEQUENCE [LARGE SCALE GENOMIC DNA]</scope>
    <source>
        <strain evidence="9">ATCC 49802 / DSM 20745 / S 6022</strain>
    </source>
</reference>
<dbReference type="Proteomes" id="UP000002027">
    <property type="component" value="Chromosome 1"/>
</dbReference>
<evidence type="ECO:0000256" key="5">
    <source>
        <dbReference type="ARBA" id="ARBA00023163"/>
    </source>
</evidence>
<dbReference type="SUPFAM" id="SSF88946">
    <property type="entry name" value="Sigma2 domain of RNA polymerase sigma factors"/>
    <property type="match status" value="1"/>
</dbReference>
<dbReference type="Gene3D" id="1.10.10.10">
    <property type="entry name" value="Winged helix-like DNA-binding domain superfamily/Winged helix DNA-binding domain"/>
    <property type="match status" value="1"/>
</dbReference>
<dbReference type="GO" id="GO:0006352">
    <property type="term" value="P:DNA-templated transcription initiation"/>
    <property type="evidence" value="ECO:0007669"/>
    <property type="project" value="InterPro"/>
</dbReference>
<evidence type="ECO:0000259" key="6">
    <source>
        <dbReference type="Pfam" id="PF04542"/>
    </source>
</evidence>
<protein>
    <submittedName>
        <fullName evidence="8">RNA polymerase, sigma-24 subunit, ECF subfamily</fullName>
    </submittedName>
</protein>
<accession>D1C6I8</accession>
<dbReference type="InParanoid" id="D1C6I8"/>
<dbReference type="CDD" id="cd06171">
    <property type="entry name" value="Sigma70_r4"/>
    <property type="match status" value="1"/>
</dbReference>
<dbReference type="GO" id="GO:0016987">
    <property type="term" value="F:sigma factor activity"/>
    <property type="evidence" value="ECO:0007669"/>
    <property type="project" value="UniProtKB-KW"/>
</dbReference>
<dbReference type="eggNOG" id="COG1595">
    <property type="taxonomic scope" value="Bacteria"/>
</dbReference>
<reference evidence="8 9" key="2">
    <citation type="journal article" date="2010" name="Stand. Genomic Sci.">
        <title>Complete genome sequence of Desulfohalobium retbaense type strain (HR(100)).</title>
        <authorList>
            <person name="Spring S."/>
            <person name="Nolan M."/>
            <person name="Lapidus A."/>
            <person name="Glavina Del Rio T."/>
            <person name="Copeland A."/>
            <person name="Tice H."/>
            <person name="Cheng J.F."/>
            <person name="Lucas S."/>
            <person name="Land M."/>
            <person name="Chen F."/>
            <person name="Bruce D."/>
            <person name="Goodwin L."/>
            <person name="Pitluck S."/>
            <person name="Ivanova N."/>
            <person name="Mavromatis K."/>
            <person name="Mikhailova N."/>
            <person name="Pati A."/>
            <person name="Chen A."/>
            <person name="Palaniappan K."/>
            <person name="Hauser L."/>
            <person name="Chang Y.J."/>
            <person name="Jeffries C.D."/>
            <person name="Munk C."/>
            <person name="Kiss H."/>
            <person name="Chain P."/>
            <person name="Han C."/>
            <person name="Brettin T."/>
            <person name="Detter J.C."/>
            <person name="Schuler E."/>
            <person name="Goker M."/>
            <person name="Rohde M."/>
            <person name="Bristow J."/>
            <person name="Eisen J.A."/>
            <person name="Markowitz V."/>
            <person name="Hugenholtz P."/>
            <person name="Kyrpides N.C."/>
            <person name="Klenk H.P."/>
        </authorList>
    </citation>
    <scope>NUCLEOTIDE SEQUENCE [LARGE SCALE GENOMIC DNA]</scope>
    <source>
        <strain evidence="9">ATCC 49802 / DSM 20745 / S 6022</strain>
    </source>
</reference>
<feature type="domain" description="RNA polymerase sigma factor 70 region 4 type 2" evidence="7">
    <location>
        <begin position="130"/>
        <end position="180"/>
    </location>
</feature>
<dbReference type="PANTHER" id="PTHR43133:SF8">
    <property type="entry name" value="RNA POLYMERASE SIGMA FACTOR HI_1459-RELATED"/>
    <property type="match status" value="1"/>
</dbReference>
<dbReference type="Pfam" id="PF08281">
    <property type="entry name" value="Sigma70_r4_2"/>
    <property type="match status" value="1"/>
</dbReference>
<dbReference type="InterPro" id="IPR039425">
    <property type="entry name" value="RNA_pol_sigma-70-like"/>
</dbReference>
<dbReference type="AlphaFoldDB" id="D1C6I8"/>
<dbReference type="GO" id="GO:0003677">
    <property type="term" value="F:DNA binding"/>
    <property type="evidence" value="ECO:0007669"/>
    <property type="project" value="UniProtKB-KW"/>
</dbReference>
<evidence type="ECO:0000256" key="4">
    <source>
        <dbReference type="ARBA" id="ARBA00023125"/>
    </source>
</evidence>
<sequence>MTVSHASAASDGALVQALHDGDEEAFAEVFRRYYPTVYGVLLRITGVPDEAEDLTQEVFLRLYQRPVPLGTDVNLAGWLYRVASNLGFNAVRSRRRLRDRVLRWARLERPLVTGAPNPAAEAERSDAAARVRQALAELPERDRTVLILRHSGVSYAEIAAAVGIRTSSVGTVLARAERALRARYLARNPGAGEE</sequence>
<dbReference type="InterPro" id="IPR007627">
    <property type="entry name" value="RNA_pol_sigma70_r2"/>
</dbReference>